<evidence type="ECO:0000313" key="2">
    <source>
        <dbReference type="Proteomes" id="UP001233172"/>
    </source>
</evidence>
<dbReference type="Proteomes" id="UP001233172">
    <property type="component" value="Unassembled WGS sequence"/>
</dbReference>
<dbReference type="SUPFAM" id="SSF46689">
    <property type="entry name" value="Homeodomain-like"/>
    <property type="match status" value="1"/>
</dbReference>
<dbReference type="InterPro" id="IPR009057">
    <property type="entry name" value="Homeodomain-like_sf"/>
</dbReference>
<organism evidence="1 2">
    <name type="scientific">Biomphalaria pfeifferi</name>
    <name type="common">Bloodfluke planorb</name>
    <name type="synonym">Freshwater snail</name>
    <dbReference type="NCBI Taxonomy" id="112525"/>
    <lineage>
        <taxon>Eukaryota</taxon>
        <taxon>Metazoa</taxon>
        <taxon>Spiralia</taxon>
        <taxon>Lophotrochozoa</taxon>
        <taxon>Mollusca</taxon>
        <taxon>Gastropoda</taxon>
        <taxon>Heterobranchia</taxon>
        <taxon>Euthyneura</taxon>
        <taxon>Panpulmonata</taxon>
        <taxon>Hygrophila</taxon>
        <taxon>Lymnaeoidea</taxon>
        <taxon>Planorbidae</taxon>
        <taxon>Biomphalaria</taxon>
    </lineage>
</organism>
<sequence length="56" mass="6639">SRASTWSQEDLRKALEALRNKYGLNEVSRFYGIFKPTLKRHEDRKNKFANGNIVQR</sequence>
<protein>
    <submittedName>
        <fullName evidence="1">Jerky protein</fullName>
    </submittedName>
</protein>
<evidence type="ECO:0000313" key="1">
    <source>
        <dbReference type="EMBL" id="KAK0041838.1"/>
    </source>
</evidence>
<proteinExistence type="predicted"/>
<dbReference type="EMBL" id="JASAOG010000259">
    <property type="protein sequence ID" value="KAK0041838.1"/>
    <property type="molecule type" value="Genomic_DNA"/>
</dbReference>
<name>A0AAD8EWB0_BIOPF</name>
<gene>
    <name evidence="1" type="ORF">Bpfe_028736</name>
</gene>
<accession>A0AAD8EWB0</accession>
<feature type="non-terminal residue" evidence="1">
    <location>
        <position position="1"/>
    </location>
</feature>
<reference evidence="1" key="1">
    <citation type="journal article" date="2023" name="PLoS Negl. Trop. Dis.">
        <title>A genome sequence for Biomphalaria pfeifferi, the major vector snail for the human-infecting parasite Schistosoma mansoni.</title>
        <authorList>
            <person name="Bu L."/>
            <person name="Lu L."/>
            <person name="Laidemitt M.R."/>
            <person name="Zhang S.M."/>
            <person name="Mutuku M."/>
            <person name="Mkoji G."/>
            <person name="Steinauer M."/>
            <person name="Loker E.S."/>
        </authorList>
    </citation>
    <scope>NUCLEOTIDE SEQUENCE</scope>
    <source>
        <strain evidence="1">KasaAsao</strain>
    </source>
</reference>
<feature type="non-terminal residue" evidence="1">
    <location>
        <position position="56"/>
    </location>
</feature>
<comment type="caution">
    <text evidence="1">The sequence shown here is derived from an EMBL/GenBank/DDBJ whole genome shotgun (WGS) entry which is preliminary data.</text>
</comment>
<keyword evidence="2" id="KW-1185">Reference proteome</keyword>
<dbReference type="Gene3D" id="1.10.10.60">
    <property type="entry name" value="Homeodomain-like"/>
    <property type="match status" value="1"/>
</dbReference>
<reference evidence="1" key="2">
    <citation type="submission" date="2023-04" db="EMBL/GenBank/DDBJ databases">
        <authorList>
            <person name="Bu L."/>
            <person name="Lu L."/>
            <person name="Laidemitt M.R."/>
            <person name="Zhang S.M."/>
            <person name="Mutuku M."/>
            <person name="Mkoji G."/>
            <person name="Steinauer M."/>
            <person name="Loker E.S."/>
        </authorList>
    </citation>
    <scope>NUCLEOTIDE SEQUENCE</scope>
    <source>
        <strain evidence="1">KasaAsao</strain>
        <tissue evidence="1">Whole Snail</tissue>
    </source>
</reference>
<dbReference type="AlphaFoldDB" id="A0AAD8EWB0"/>